<keyword evidence="2" id="KW-0614">Plasmid</keyword>
<dbReference type="AlphaFoldDB" id="A0A2I7KFP1"/>
<dbReference type="EMBL" id="CP010727">
    <property type="protein sequence ID" value="AUR01384.1"/>
    <property type="molecule type" value="Genomic_DNA"/>
</dbReference>
<reference evidence="2 3" key="2">
    <citation type="journal article" date="2017" name="Genome Biol. Evol.">
        <title>Trajectories and Drivers of Genome Evolution in Surface-Associated Marine Phaeobacter.</title>
        <authorList>
            <person name="Freese H.M."/>
            <person name="Sikorski J."/>
            <person name="Bunk B."/>
            <person name="Scheuner C."/>
            <person name="Meier-Kolthoff J.P."/>
            <person name="Sproer C."/>
            <person name="Gram L."/>
            <person name="Overmann J."/>
        </authorList>
    </citation>
    <scope>NUCLEOTIDE SEQUENCE [LARGE SCALE GENOMIC DNA]</scope>
    <source>
        <strain evidence="2 3">P88</strain>
        <plasmid evidence="3">pp88_b</plasmid>
    </source>
</reference>
<organism evidence="2 3">
    <name type="scientific">Phaeobacter inhibens</name>
    <dbReference type="NCBI Taxonomy" id="221822"/>
    <lineage>
        <taxon>Bacteria</taxon>
        <taxon>Pseudomonadati</taxon>
        <taxon>Pseudomonadota</taxon>
        <taxon>Alphaproteobacteria</taxon>
        <taxon>Rhodobacterales</taxon>
        <taxon>Roseobacteraceae</taxon>
        <taxon>Phaeobacter</taxon>
    </lineage>
</organism>
<protein>
    <recommendedName>
        <fullName evidence="4">Tat pathway signal sequence domain protein</fullName>
    </recommendedName>
</protein>
<feature type="chain" id="PRO_5014463018" description="Tat pathway signal sequence domain protein" evidence="1">
    <location>
        <begin position="26"/>
        <end position="143"/>
    </location>
</feature>
<evidence type="ECO:0000256" key="1">
    <source>
        <dbReference type="SAM" id="SignalP"/>
    </source>
</evidence>
<reference evidence="2 3" key="1">
    <citation type="journal article" date="2017" name="Front. Microbiol.">
        <title>Phaeobacter piscinae sp. nov., a species of the Roseobacter group and potential aquaculture probiont.</title>
        <authorList>
            <person name="Sonnenschein E.C."/>
            <person name="Phippen C.B.W."/>
            <person name="Nielsen K.F."/>
            <person name="Mateiu R.V."/>
            <person name="Melchiorsen J."/>
            <person name="Gram L."/>
            <person name="Overmann J."/>
            <person name="Freese H.M."/>
        </authorList>
    </citation>
    <scope>NUCLEOTIDE SEQUENCE [LARGE SCALE GENOMIC DNA]</scope>
    <source>
        <strain evidence="2 3">P88</strain>
        <plasmid evidence="3">pp88_b</plasmid>
    </source>
</reference>
<evidence type="ECO:0008006" key="4">
    <source>
        <dbReference type="Google" id="ProtNLM"/>
    </source>
</evidence>
<gene>
    <name evidence="2" type="ORF">PhaeoP88_04072</name>
</gene>
<geneLocation type="plasmid" evidence="3">
    <name>pp88_b</name>
</geneLocation>
<keyword evidence="1" id="KW-0732">Signal</keyword>
<accession>A0A2I7KFP1</accession>
<sequence precursor="true">MTRGLKTGKFLLLATVLAAASGAAAQEPDKAGVAIELSAAEPADGACKLSFVVQNGHKADIGKAVYETVLFDDQGQVARLTLLDFQDLPAGRLRVRQFQFPHTCEDISRVLINGADTCTGDGLPDDACSRGLVLSSRAMELAG</sequence>
<evidence type="ECO:0000313" key="3">
    <source>
        <dbReference type="Proteomes" id="UP000236447"/>
    </source>
</evidence>
<evidence type="ECO:0000313" key="2">
    <source>
        <dbReference type="EMBL" id="AUR01384.1"/>
    </source>
</evidence>
<proteinExistence type="predicted"/>
<feature type="signal peptide" evidence="1">
    <location>
        <begin position="1"/>
        <end position="25"/>
    </location>
</feature>
<dbReference type="Proteomes" id="UP000236447">
    <property type="component" value="Plasmid pP88_b"/>
</dbReference>
<name>A0A2I7KFP1_9RHOB</name>
<dbReference type="RefSeq" id="WP_102884540.1">
    <property type="nucleotide sequence ID" value="NZ_CP010727.1"/>
</dbReference>